<dbReference type="Pfam" id="PF24626">
    <property type="entry name" value="SH3_Tf2-1"/>
    <property type="match status" value="1"/>
</dbReference>
<dbReference type="GO" id="GO:0003677">
    <property type="term" value="F:DNA binding"/>
    <property type="evidence" value="ECO:0007669"/>
    <property type="project" value="UniProtKB-KW"/>
</dbReference>
<keyword evidence="15" id="KW-0511">Multifunctional enzyme</keyword>
<evidence type="ECO:0000256" key="8">
    <source>
        <dbReference type="ARBA" id="ARBA00022801"/>
    </source>
</evidence>
<feature type="domain" description="Integrase catalytic" evidence="18">
    <location>
        <begin position="1092"/>
        <end position="1254"/>
    </location>
</feature>
<dbReference type="FunFam" id="3.10.10.10:FF:000007">
    <property type="entry name" value="Retrovirus-related Pol polyprotein from transposon 17.6-like Protein"/>
    <property type="match status" value="1"/>
</dbReference>
<evidence type="ECO:0000313" key="20">
    <source>
        <dbReference type="Proteomes" id="UP000236291"/>
    </source>
</evidence>
<dbReference type="CDD" id="cd01647">
    <property type="entry name" value="RT_LTR"/>
    <property type="match status" value="1"/>
</dbReference>
<dbReference type="InterPro" id="IPR056924">
    <property type="entry name" value="SH3_Tf2-1"/>
</dbReference>
<dbReference type="Gene3D" id="2.40.70.10">
    <property type="entry name" value="Acid Proteases"/>
    <property type="match status" value="1"/>
</dbReference>
<reference evidence="19 20" key="2">
    <citation type="journal article" date="2017" name="Front. Plant Sci.">
        <title>Gene Classification and Mining of Molecular Markers Useful in Red Clover (Trifolium pratense) Breeding.</title>
        <authorList>
            <person name="Istvanek J."/>
            <person name="Dluhosova J."/>
            <person name="Dluhos P."/>
            <person name="Patkova L."/>
            <person name="Nedelnik J."/>
            <person name="Repkova J."/>
        </authorList>
    </citation>
    <scope>NUCLEOTIDE SEQUENCE [LARGE SCALE GENOMIC DNA]</scope>
    <source>
        <strain evidence="20">cv. Tatra</strain>
        <tissue evidence="19">Young leaves</tissue>
    </source>
</reference>
<evidence type="ECO:0000256" key="9">
    <source>
        <dbReference type="ARBA" id="ARBA00022842"/>
    </source>
</evidence>
<keyword evidence="9" id="KW-0460">Magnesium</keyword>
<keyword evidence="10" id="KW-0229">DNA integration</keyword>
<dbReference type="CDD" id="cd00303">
    <property type="entry name" value="retropepsin_like"/>
    <property type="match status" value="1"/>
</dbReference>
<organism evidence="19 20">
    <name type="scientific">Trifolium pratense</name>
    <name type="common">Red clover</name>
    <dbReference type="NCBI Taxonomy" id="57577"/>
    <lineage>
        <taxon>Eukaryota</taxon>
        <taxon>Viridiplantae</taxon>
        <taxon>Streptophyta</taxon>
        <taxon>Embryophyta</taxon>
        <taxon>Tracheophyta</taxon>
        <taxon>Spermatophyta</taxon>
        <taxon>Magnoliopsida</taxon>
        <taxon>eudicotyledons</taxon>
        <taxon>Gunneridae</taxon>
        <taxon>Pentapetalae</taxon>
        <taxon>rosids</taxon>
        <taxon>fabids</taxon>
        <taxon>Fabales</taxon>
        <taxon>Fabaceae</taxon>
        <taxon>Papilionoideae</taxon>
        <taxon>50 kb inversion clade</taxon>
        <taxon>NPAAA clade</taxon>
        <taxon>Hologalegina</taxon>
        <taxon>IRL clade</taxon>
        <taxon>Trifolieae</taxon>
        <taxon>Trifolium</taxon>
    </lineage>
</organism>
<dbReference type="CDD" id="cd09274">
    <property type="entry name" value="RNase_HI_RT_Ty3"/>
    <property type="match status" value="1"/>
</dbReference>
<dbReference type="InterPro" id="IPR041577">
    <property type="entry name" value="RT_RNaseH_2"/>
</dbReference>
<dbReference type="Gene3D" id="1.10.340.70">
    <property type="match status" value="1"/>
</dbReference>
<dbReference type="Gene3D" id="3.30.70.270">
    <property type="match status" value="2"/>
</dbReference>
<dbReference type="PANTHER" id="PTHR37984">
    <property type="entry name" value="PROTEIN CBG26694"/>
    <property type="match status" value="1"/>
</dbReference>
<sequence length="1514" mass="172954">MRNEDIAEALRAMEASIKQHADAQLTQFTTQFTATLEQYMVTTDARLRELSITDQNRAASHTPPPHLNSSTDVTAFLKTLRINVPRFDGTGVEDWIYKINKLFTLHQVSPASRLTLVSFHLDGEASNWFQWMEKGGALHDWDCFLREIQKRFGPSLYDDPLGRVSKLTQRDTVAKFRSEFEELMTRTTGVSDALFLNFFIWGLKPEIRRELLIFPPVNLAEAMARAQLYEDRNDDFRGRPRRDGVRNLEVPPRPPPVAEIKALGSAPLNPPPLRSVAPTSPRLPIKWLSPTEWRERRDKGLCFSCDEKFHTNHRCKNRVMIMCGDEGEDDDVTPPITDVIEEDPPDESPEVSLHTLTNPVNPCIFRILAKHVNETLEVLIDTGSNNNFVQEGLVKKLGLPVEPAKRFKVYMGNGQHLVCHQKCVGVPLVMQGHLFEVDLFVLPICGLDIVLGMQWLRTLGPCLHDHNALTMDFTWKGKSVRLVGETRSNPSPITFAQMRTIIEAGDYRSLFQLTSNPSTSPITAKSSSDDLATLEASLPLSAKGLLLHHHKVFSTTSQLPPYRSVDHRIHLQPGSSPVNVRPYRYPYFQKDAMENLVQEMLECGYIRSSNSPYSSPVLLVRKKDGSWRFCVDYRALNSLTIKDRFPIPTIDELLDELGGAVVFLKLDLRAGYHQIRMDSRDIHKTAFRTHNGHYEFVVMPFGLTNAPSTFQSAMNDVFRPFLRRFVTVFFDDILIYSHNIHEHVIHLQQVLQQMEDKQFFAKASKCQFFQQQVEYLGHIVSNEGVRADPSKVSAMHNWPIPKNVKQLRGFLGLTGYYHRFVAHYATIAAPLTELLKKDNFVWSADAQKAFEMLKQTMTKTPVLHLPDFSKQFVVETDASNVGVGGVLMQDNHPIAFFSKKLGPKMRGASAYLRELRAIVEAVTKWRQYLLGRHFLVRTDHKSLRELLTQVVQTPDQHHYLRKLLGFSFTIEYKAGITNTVADALSRQFEEELSTLQLALSSGQFDILQQLRQENSRFDDLLALHKQVHDGTGKELGYEVKDGHAGIDRTLRRLSANFVWDGMRHDVKTFVSQCFVCQTVKYSTTPPNGLLQPLELPERVWEDVALDFIVGLPMSKGNTSILVVIDRFTKYAHFGALPTHHTATKVAELFTNMIVKLHGIPRTIVSDRDPIFTSRFWQELFKLMGTKLKMSSSYHPQTDGQTEVTNRYVEQYLRAFSADYPKKWGRFLSWAEYHYNTSHHSAINMTPFQAVYGRPPPTIPHYVRGNSKIQAVDGDLLTRDEILQHLKHNLTRAQHRMVQQANKKRTDVQFAVGDLVLVKLQPYRQATVAVRLNHKIARRYFGPFPILERVGTVAYKLGLPSESRIHPTFHVSLLRAFKGAVGDKFYPLPEVSVANRPLLHPTAILAGRIVSQQGVPRKQILVQWSHNQQEDATWEDLQIFTDLYGVPDLEDKVIFQEGSSDSFSHKEVPLDTNTTQQLMKEWVSPIDKPNQQDILEPRQRKKPVWTRDFIMAILK</sequence>
<keyword evidence="12" id="KW-0239">DNA-directed DNA polymerase</keyword>
<dbReference type="InterPro" id="IPR041588">
    <property type="entry name" value="Integrase_H2C2"/>
</dbReference>
<keyword evidence="6" id="KW-0064">Aspartyl protease</keyword>
<dbReference type="Proteomes" id="UP000236291">
    <property type="component" value="Unassembled WGS sequence"/>
</dbReference>
<keyword evidence="4" id="KW-0540">Nuclease</keyword>
<evidence type="ECO:0000256" key="6">
    <source>
        <dbReference type="ARBA" id="ARBA00022750"/>
    </source>
</evidence>
<evidence type="ECO:0000256" key="5">
    <source>
        <dbReference type="ARBA" id="ARBA00022723"/>
    </source>
</evidence>
<dbReference type="Pfam" id="PF17919">
    <property type="entry name" value="RT_RNaseH_2"/>
    <property type="match status" value="1"/>
</dbReference>
<dbReference type="InterPro" id="IPR021109">
    <property type="entry name" value="Peptidase_aspartic_dom_sf"/>
</dbReference>
<dbReference type="EMBL" id="ASHM01009277">
    <property type="protein sequence ID" value="PNY17337.1"/>
    <property type="molecule type" value="Genomic_DNA"/>
</dbReference>
<evidence type="ECO:0000256" key="7">
    <source>
        <dbReference type="ARBA" id="ARBA00022759"/>
    </source>
</evidence>
<evidence type="ECO:0000259" key="18">
    <source>
        <dbReference type="PROSITE" id="PS50994"/>
    </source>
</evidence>
<comment type="caution">
    <text evidence="19">The sequence shown here is derived from an EMBL/GenBank/DDBJ whole genome shotgun (WGS) entry which is preliminary data.</text>
</comment>
<dbReference type="GO" id="GO:0003964">
    <property type="term" value="F:RNA-directed DNA polymerase activity"/>
    <property type="evidence" value="ECO:0007669"/>
    <property type="project" value="UniProtKB-KW"/>
</dbReference>
<keyword evidence="8" id="KW-0378">Hydrolase</keyword>
<keyword evidence="2" id="KW-0808">Transferase</keyword>
<dbReference type="GO" id="GO:0046872">
    <property type="term" value="F:metal ion binding"/>
    <property type="evidence" value="ECO:0007669"/>
    <property type="project" value="UniProtKB-KW"/>
</dbReference>
<name>A0A2K3PPZ3_TRIPR</name>
<dbReference type="InterPro" id="IPR001584">
    <property type="entry name" value="Integrase_cat-core"/>
</dbReference>
<evidence type="ECO:0000256" key="1">
    <source>
        <dbReference type="ARBA" id="ARBA00022670"/>
    </source>
</evidence>
<dbReference type="GO" id="GO:0004519">
    <property type="term" value="F:endonuclease activity"/>
    <property type="evidence" value="ECO:0007669"/>
    <property type="project" value="UniProtKB-KW"/>
</dbReference>
<keyword evidence="1" id="KW-0645">Protease</keyword>
<evidence type="ECO:0000256" key="2">
    <source>
        <dbReference type="ARBA" id="ARBA00022679"/>
    </source>
</evidence>
<dbReference type="GO" id="GO:0004190">
    <property type="term" value="F:aspartic-type endopeptidase activity"/>
    <property type="evidence" value="ECO:0007669"/>
    <property type="project" value="UniProtKB-KW"/>
</dbReference>
<dbReference type="PROSITE" id="PS50878">
    <property type="entry name" value="RT_POL"/>
    <property type="match status" value="1"/>
</dbReference>
<dbReference type="FunFam" id="3.30.70.270:FF:000020">
    <property type="entry name" value="Transposon Tf2-6 polyprotein-like Protein"/>
    <property type="match status" value="1"/>
</dbReference>
<evidence type="ECO:0000256" key="3">
    <source>
        <dbReference type="ARBA" id="ARBA00022695"/>
    </source>
</evidence>
<dbReference type="SUPFAM" id="SSF50630">
    <property type="entry name" value="Acid proteases"/>
    <property type="match status" value="1"/>
</dbReference>
<evidence type="ECO:0000256" key="4">
    <source>
        <dbReference type="ARBA" id="ARBA00022722"/>
    </source>
</evidence>
<gene>
    <name evidence="19" type="ORF">L195_g014078</name>
</gene>
<keyword evidence="7" id="KW-0255">Endonuclease</keyword>
<evidence type="ECO:0000259" key="17">
    <source>
        <dbReference type="PROSITE" id="PS50878"/>
    </source>
</evidence>
<keyword evidence="11" id="KW-0695">RNA-directed DNA polymerase</keyword>
<dbReference type="Gene3D" id="3.30.420.10">
    <property type="entry name" value="Ribonuclease H-like superfamily/Ribonuclease H"/>
    <property type="match status" value="1"/>
</dbReference>
<dbReference type="Gene3D" id="3.10.10.10">
    <property type="entry name" value="HIV Type 1 Reverse Transcriptase, subunit A, domain 1"/>
    <property type="match status" value="1"/>
</dbReference>
<dbReference type="SUPFAM" id="SSF53098">
    <property type="entry name" value="Ribonuclease H-like"/>
    <property type="match status" value="1"/>
</dbReference>
<dbReference type="InterPro" id="IPR036397">
    <property type="entry name" value="RNaseH_sf"/>
</dbReference>
<dbReference type="Pfam" id="PF08284">
    <property type="entry name" value="RVP_2"/>
    <property type="match status" value="1"/>
</dbReference>
<keyword evidence="13" id="KW-0238">DNA-binding</keyword>
<dbReference type="InterPro" id="IPR005162">
    <property type="entry name" value="Retrotrans_gag_dom"/>
</dbReference>
<dbReference type="InterPro" id="IPR000477">
    <property type="entry name" value="RT_dom"/>
</dbReference>
<keyword evidence="3" id="KW-0548">Nucleotidyltransferase</keyword>
<evidence type="ECO:0000313" key="19">
    <source>
        <dbReference type="EMBL" id="PNY17337.1"/>
    </source>
</evidence>
<reference evidence="19 20" key="1">
    <citation type="journal article" date="2014" name="Am. J. Bot.">
        <title>Genome assembly and annotation for red clover (Trifolium pratense; Fabaceae).</title>
        <authorList>
            <person name="Istvanek J."/>
            <person name="Jaros M."/>
            <person name="Krenek A."/>
            <person name="Repkova J."/>
        </authorList>
    </citation>
    <scope>NUCLEOTIDE SEQUENCE [LARGE SCALE GENOMIC DNA]</scope>
    <source>
        <strain evidence="20">cv. Tatra</strain>
        <tissue evidence="19">Young leaves</tissue>
    </source>
</reference>
<evidence type="ECO:0000256" key="12">
    <source>
        <dbReference type="ARBA" id="ARBA00022932"/>
    </source>
</evidence>
<dbReference type="PANTHER" id="PTHR37984:SF5">
    <property type="entry name" value="PROTEIN NYNRIN-LIKE"/>
    <property type="match status" value="1"/>
</dbReference>
<evidence type="ECO:0000256" key="10">
    <source>
        <dbReference type="ARBA" id="ARBA00022908"/>
    </source>
</evidence>
<evidence type="ECO:0000256" key="14">
    <source>
        <dbReference type="ARBA" id="ARBA00023172"/>
    </source>
</evidence>
<dbReference type="GO" id="GO:0003887">
    <property type="term" value="F:DNA-directed DNA polymerase activity"/>
    <property type="evidence" value="ECO:0007669"/>
    <property type="project" value="UniProtKB-KW"/>
</dbReference>
<evidence type="ECO:0000256" key="16">
    <source>
        <dbReference type="SAM" id="MobiDB-lite"/>
    </source>
</evidence>
<dbReference type="SUPFAM" id="SSF56672">
    <property type="entry name" value="DNA/RNA polymerases"/>
    <property type="match status" value="1"/>
</dbReference>
<dbReference type="PROSITE" id="PS50994">
    <property type="entry name" value="INTEGRASE"/>
    <property type="match status" value="1"/>
</dbReference>
<dbReference type="InterPro" id="IPR012337">
    <property type="entry name" value="RNaseH-like_sf"/>
</dbReference>
<dbReference type="Pfam" id="PF03732">
    <property type="entry name" value="Retrotrans_gag"/>
    <property type="match status" value="1"/>
</dbReference>
<keyword evidence="5" id="KW-0479">Metal-binding</keyword>
<evidence type="ECO:0000256" key="15">
    <source>
        <dbReference type="ARBA" id="ARBA00023268"/>
    </source>
</evidence>
<keyword evidence="14" id="KW-0233">DNA recombination</keyword>
<feature type="domain" description="Reverse transcriptase" evidence="17">
    <location>
        <begin position="601"/>
        <end position="780"/>
    </location>
</feature>
<dbReference type="GO" id="GO:0006310">
    <property type="term" value="P:DNA recombination"/>
    <property type="evidence" value="ECO:0007669"/>
    <property type="project" value="UniProtKB-KW"/>
</dbReference>
<proteinExistence type="predicted"/>
<dbReference type="GO" id="GO:0006508">
    <property type="term" value="P:proteolysis"/>
    <property type="evidence" value="ECO:0007669"/>
    <property type="project" value="UniProtKB-KW"/>
</dbReference>
<accession>A0A2K3PPZ3</accession>
<dbReference type="InterPro" id="IPR043502">
    <property type="entry name" value="DNA/RNA_pol_sf"/>
</dbReference>
<dbReference type="Pfam" id="PF00078">
    <property type="entry name" value="RVT_1"/>
    <property type="match status" value="1"/>
</dbReference>
<evidence type="ECO:0000256" key="13">
    <source>
        <dbReference type="ARBA" id="ARBA00023125"/>
    </source>
</evidence>
<feature type="region of interest" description="Disordered" evidence="16">
    <location>
        <begin position="235"/>
        <end position="255"/>
    </location>
</feature>
<protein>
    <submittedName>
        <fullName evidence="19">Retrotransposon-related protein</fullName>
    </submittedName>
</protein>
<dbReference type="FunFam" id="3.30.420.10:FF:000032">
    <property type="entry name" value="Retrovirus-related Pol polyprotein from transposon 297-like Protein"/>
    <property type="match status" value="1"/>
</dbReference>
<dbReference type="GO" id="GO:0015074">
    <property type="term" value="P:DNA integration"/>
    <property type="evidence" value="ECO:0007669"/>
    <property type="project" value="UniProtKB-KW"/>
</dbReference>
<dbReference type="Pfam" id="PF17921">
    <property type="entry name" value="Integrase_H2C2"/>
    <property type="match status" value="1"/>
</dbReference>
<evidence type="ECO:0000256" key="11">
    <source>
        <dbReference type="ARBA" id="ARBA00022918"/>
    </source>
</evidence>
<feature type="compositionally biased region" description="Basic and acidic residues" evidence="16">
    <location>
        <begin position="235"/>
        <end position="246"/>
    </location>
</feature>
<dbReference type="InterPro" id="IPR043128">
    <property type="entry name" value="Rev_trsase/Diguanyl_cyclase"/>
</dbReference>
<dbReference type="InterPro" id="IPR050951">
    <property type="entry name" value="Retrovirus_Pol_polyprotein"/>
</dbReference>
<dbReference type="Pfam" id="PF00665">
    <property type="entry name" value="rve"/>
    <property type="match status" value="1"/>
</dbReference>